<comment type="caution">
    <text evidence="1">The sequence shown here is derived from an EMBL/GenBank/DDBJ whole genome shotgun (WGS) entry which is preliminary data.</text>
</comment>
<sequence>MLVQNVVHTTLFFHIFGLALNRLRAVFFPLSYQNVWGKGKIEGSVLGYF</sequence>
<evidence type="ECO:0000313" key="1">
    <source>
        <dbReference type="EMBL" id="CAK5079136.1"/>
    </source>
</evidence>
<evidence type="ECO:0000313" key="2">
    <source>
        <dbReference type="Proteomes" id="UP001497535"/>
    </source>
</evidence>
<organism evidence="1 2">
    <name type="scientific">Meloidogyne enterolobii</name>
    <name type="common">Root-knot nematode worm</name>
    <name type="synonym">Meloidogyne mayaguensis</name>
    <dbReference type="NCBI Taxonomy" id="390850"/>
    <lineage>
        <taxon>Eukaryota</taxon>
        <taxon>Metazoa</taxon>
        <taxon>Ecdysozoa</taxon>
        <taxon>Nematoda</taxon>
        <taxon>Chromadorea</taxon>
        <taxon>Rhabditida</taxon>
        <taxon>Tylenchina</taxon>
        <taxon>Tylenchomorpha</taxon>
        <taxon>Tylenchoidea</taxon>
        <taxon>Meloidogynidae</taxon>
        <taxon>Meloidogyninae</taxon>
        <taxon>Meloidogyne</taxon>
    </lineage>
</organism>
<reference evidence="1" key="1">
    <citation type="submission" date="2023-11" db="EMBL/GenBank/DDBJ databases">
        <authorList>
            <person name="Poullet M."/>
        </authorList>
    </citation>
    <scope>NUCLEOTIDE SEQUENCE</scope>
    <source>
        <strain evidence="1">E1834</strain>
    </source>
</reference>
<dbReference type="EMBL" id="CAVMJV010000037">
    <property type="protein sequence ID" value="CAK5079136.1"/>
    <property type="molecule type" value="Genomic_DNA"/>
</dbReference>
<keyword evidence="2" id="KW-1185">Reference proteome</keyword>
<name>A0ACB0ZJH0_MELEN</name>
<dbReference type="Proteomes" id="UP001497535">
    <property type="component" value="Unassembled WGS sequence"/>
</dbReference>
<protein>
    <submittedName>
        <fullName evidence="1">Uncharacterized protein</fullName>
    </submittedName>
</protein>
<gene>
    <name evidence="1" type="ORF">MENTE1834_LOCUS26231</name>
</gene>
<accession>A0ACB0ZJH0</accession>
<proteinExistence type="predicted"/>